<dbReference type="Proteomes" id="UP000053342">
    <property type="component" value="Unassembled WGS sequence"/>
</dbReference>
<reference evidence="1 2" key="1">
    <citation type="submission" date="2015-01" db="EMBL/GenBank/DDBJ databases">
        <title>The Genome Sequence of Exophiala oligosperma CBS72588.</title>
        <authorList>
            <consortium name="The Broad Institute Genomics Platform"/>
            <person name="Cuomo C."/>
            <person name="de Hoog S."/>
            <person name="Gorbushina A."/>
            <person name="Stielow B."/>
            <person name="Teixiera M."/>
            <person name="Abouelleil A."/>
            <person name="Chapman S.B."/>
            <person name="Priest M."/>
            <person name="Young S.K."/>
            <person name="Wortman J."/>
            <person name="Nusbaum C."/>
            <person name="Birren B."/>
        </authorList>
    </citation>
    <scope>NUCLEOTIDE SEQUENCE [LARGE SCALE GENOMIC DNA]</scope>
    <source>
        <strain evidence="1 2">CBS 72588</strain>
    </source>
</reference>
<proteinExistence type="predicted"/>
<dbReference type="VEuPathDB" id="FungiDB:PV06_08994"/>
<accession>A0A0D2DUB8</accession>
<dbReference type="GeneID" id="27361068"/>
<dbReference type="AlphaFoldDB" id="A0A0D2DUB8"/>
<protein>
    <submittedName>
        <fullName evidence="1">Uncharacterized protein</fullName>
    </submittedName>
</protein>
<dbReference type="HOGENOM" id="CLU_2236610_0_0_1"/>
<keyword evidence="2" id="KW-1185">Reference proteome</keyword>
<dbReference type="EMBL" id="KN847340">
    <property type="protein sequence ID" value="KIW39199.1"/>
    <property type="molecule type" value="Genomic_DNA"/>
</dbReference>
<gene>
    <name evidence="1" type="ORF">PV06_08994</name>
</gene>
<organism evidence="1 2">
    <name type="scientific">Exophiala oligosperma</name>
    <dbReference type="NCBI Taxonomy" id="215243"/>
    <lineage>
        <taxon>Eukaryota</taxon>
        <taxon>Fungi</taxon>
        <taxon>Dikarya</taxon>
        <taxon>Ascomycota</taxon>
        <taxon>Pezizomycotina</taxon>
        <taxon>Eurotiomycetes</taxon>
        <taxon>Chaetothyriomycetidae</taxon>
        <taxon>Chaetothyriales</taxon>
        <taxon>Herpotrichiellaceae</taxon>
        <taxon>Exophiala</taxon>
    </lineage>
</organism>
<evidence type="ECO:0000313" key="1">
    <source>
        <dbReference type="EMBL" id="KIW39199.1"/>
    </source>
</evidence>
<evidence type="ECO:0000313" key="2">
    <source>
        <dbReference type="Proteomes" id="UP000053342"/>
    </source>
</evidence>
<sequence length="105" mass="10980">MQKTFPIQSFCPSLKLAAIDIALRSGVGSPFAEMSGPLQRISHFDRGSSFTQVNLDSGFLSSSGDASTNPLNMVKGSVSPRLASTLASDAVDRSSEVLSLVLATC</sequence>
<dbReference type="RefSeq" id="XP_016259415.1">
    <property type="nucleotide sequence ID" value="XM_016410393.1"/>
</dbReference>
<name>A0A0D2DUB8_9EURO</name>